<dbReference type="Proteomes" id="UP000578091">
    <property type="component" value="Unassembled WGS sequence"/>
</dbReference>
<reference evidence="2 3" key="1">
    <citation type="submission" date="2020-07" db="EMBL/GenBank/DDBJ databases">
        <title>Luteimonas sp. SJ-92.</title>
        <authorList>
            <person name="Huang X.-X."/>
            <person name="Xu L."/>
            <person name="Sun J.-Q."/>
        </authorList>
    </citation>
    <scope>NUCLEOTIDE SEQUENCE [LARGE SCALE GENOMIC DNA]</scope>
    <source>
        <strain evidence="2 3">SJ-92</strain>
    </source>
</reference>
<name>A0A853JC69_9GAMM</name>
<keyword evidence="2" id="KW-0808">Transferase</keyword>
<dbReference type="GO" id="GO:0016747">
    <property type="term" value="F:acyltransferase activity, transferring groups other than amino-acyl groups"/>
    <property type="evidence" value="ECO:0007669"/>
    <property type="project" value="InterPro"/>
</dbReference>
<gene>
    <name evidence="2" type="ORF">H0E84_10535</name>
</gene>
<sequence>MKIRMAEAQDLDRLSGIWYDGWQDAHARILPAELARHRTRESFSQRLRAALDEVRVTGPAGCPSAFCIATGDELYQLYASAEARGTGAAAALLADGEARIAGRGFRSAWLACGIGNQRAARFYEKHGWVRAGNMTSELPTPDGPFLLEVWRYEKTLADRPGT</sequence>
<dbReference type="EMBL" id="JACCKA010000062">
    <property type="protein sequence ID" value="NZA26821.1"/>
    <property type="molecule type" value="Genomic_DNA"/>
</dbReference>
<protein>
    <submittedName>
        <fullName evidence="2">GNAT family N-acetyltransferase</fullName>
    </submittedName>
</protein>
<dbReference type="AlphaFoldDB" id="A0A853JC69"/>
<comment type="caution">
    <text evidence="2">The sequence shown here is derived from an EMBL/GenBank/DDBJ whole genome shotgun (WGS) entry which is preliminary data.</text>
</comment>
<dbReference type="InterPro" id="IPR016181">
    <property type="entry name" value="Acyl_CoA_acyltransferase"/>
</dbReference>
<accession>A0A853JC69</accession>
<feature type="domain" description="N-acetyltransferase" evidence="1">
    <location>
        <begin position="1"/>
        <end position="157"/>
    </location>
</feature>
<keyword evidence="3" id="KW-1185">Reference proteome</keyword>
<dbReference type="Pfam" id="PF00583">
    <property type="entry name" value="Acetyltransf_1"/>
    <property type="match status" value="1"/>
</dbReference>
<dbReference type="SUPFAM" id="SSF55729">
    <property type="entry name" value="Acyl-CoA N-acyltransferases (Nat)"/>
    <property type="match status" value="1"/>
</dbReference>
<evidence type="ECO:0000259" key="1">
    <source>
        <dbReference type="PROSITE" id="PS51186"/>
    </source>
</evidence>
<dbReference type="PROSITE" id="PS51186">
    <property type="entry name" value="GNAT"/>
    <property type="match status" value="1"/>
</dbReference>
<evidence type="ECO:0000313" key="2">
    <source>
        <dbReference type="EMBL" id="NZA26821.1"/>
    </source>
</evidence>
<dbReference type="Gene3D" id="3.40.630.30">
    <property type="match status" value="1"/>
</dbReference>
<evidence type="ECO:0000313" key="3">
    <source>
        <dbReference type="Proteomes" id="UP000578091"/>
    </source>
</evidence>
<proteinExistence type="predicted"/>
<dbReference type="RefSeq" id="WP_180678606.1">
    <property type="nucleotide sequence ID" value="NZ_JACCKA010000062.1"/>
</dbReference>
<organism evidence="2 3">
    <name type="scientific">Luteimonas salinisoli</name>
    <dbReference type="NCBI Taxonomy" id="2752307"/>
    <lineage>
        <taxon>Bacteria</taxon>
        <taxon>Pseudomonadati</taxon>
        <taxon>Pseudomonadota</taxon>
        <taxon>Gammaproteobacteria</taxon>
        <taxon>Lysobacterales</taxon>
        <taxon>Lysobacteraceae</taxon>
        <taxon>Luteimonas</taxon>
    </lineage>
</organism>
<dbReference type="InterPro" id="IPR000182">
    <property type="entry name" value="GNAT_dom"/>
</dbReference>